<evidence type="ECO:0000313" key="1">
    <source>
        <dbReference type="EMBL" id="AEA62821.1"/>
    </source>
</evidence>
<dbReference type="KEGG" id="bgd:bgla_2g03450"/>
<accession>F2LIM7</accession>
<dbReference type="HOGENOM" id="CLU_076397_0_0_4"/>
<dbReference type="EMBL" id="CP002600">
    <property type="protein sequence ID" value="AEA62821.1"/>
    <property type="molecule type" value="Genomic_DNA"/>
</dbReference>
<proteinExistence type="predicted"/>
<protein>
    <submittedName>
        <fullName evidence="1">Ketopantoate reductase ApbA/PanE domain protein</fullName>
    </submittedName>
</protein>
<dbReference type="AlphaFoldDB" id="F2LIM7"/>
<dbReference type="InterPro" id="IPR036188">
    <property type="entry name" value="FAD/NAD-bd_sf"/>
</dbReference>
<sequence>MTSTKRQRVAVIGAGAMGVMTAYHLSHESIDIDLLVRPERAPDIPSAYQIYSYDDGAIHTLDRFGVLTEPEQLSRNDYSFVVLALDGASLSSDEGRMLLAKTGDAVRQRDAALIVGGIGFGMRELVSDASCLDAEKVLCGRLGLLCHRVSPDFVPVHDAISRPDIAGADFAMRHLSDVCFAMEDRNAVAHEFARLFDRSAIARCIVVTPEQFGLQSRAIFPLFALSEILGWPAADALTKNVELWSLTVEAVRAIQGLNEHGEAGKKAAAELTGQTLIAMWKHMEQTSLPLNWQQFNAYQHGKRVKAADKLLLQDCVAAGAREGRDMSAVREILGMWH</sequence>
<reference evidence="1 2" key="1">
    <citation type="journal article" date="2011" name="J. Bacteriol.">
        <title>Complete genome sequence of Burkholderia gladioli BSR3.</title>
        <authorList>
            <person name="Seo Y.S."/>
            <person name="Lim J."/>
            <person name="Choi B.S."/>
            <person name="Kim H."/>
            <person name="Goo E."/>
            <person name="Lee B."/>
            <person name="Lim J.S."/>
            <person name="Choi I.Y."/>
            <person name="Moon J.S."/>
            <person name="Kim J."/>
            <person name="Hwang I."/>
        </authorList>
    </citation>
    <scope>NUCLEOTIDE SEQUENCE [LARGE SCALE GENOMIC DNA]</scope>
    <source>
        <strain evidence="1 2">BSR3</strain>
    </source>
</reference>
<dbReference type="STRING" id="999541.bgla_2g03450"/>
<evidence type="ECO:0000313" key="2">
    <source>
        <dbReference type="Proteomes" id="UP000008316"/>
    </source>
</evidence>
<dbReference type="eggNOG" id="COG1893">
    <property type="taxonomic scope" value="Bacteria"/>
</dbReference>
<dbReference type="Proteomes" id="UP000008316">
    <property type="component" value="Chromosome 2"/>
</dbReference>
<keyword evidence="2" id="KW-1185">Reference proteome</keyword>
<dbReference type="SUPFAM" id="SSF51905">
    <property type="entry name" value="FAD/NAD(P)-binding domain"/>
    <property type="match status" value="1"/>
</dbReference>
<name>F2LIM7_BURGS</name>
<organism evidence="1 2">
    <name type="scientific">Burkholderia gladioli (strain BSR3)</name>
    <dbReference type="NCBI Taxonomy" id="999541"/>
    <lineage>
        <taxon>Bacteria</taxon>
        <taxon>Pseudomonadati</taxon>
        <taxon>Pseudomonadota</taxon>
        <taxon>Betaproteobacteria</taxon>
        <taxon>Burkholderiales</taxon>
        <taxon>Burkholderiaceae</taxon>
        <taxon>Burkholderia</taxon>
    </lineage>
</organism>
<gene>
    <name evidence="1" type="ordered locus">bgla_2g03450</name>
</gene>
<dbReference type="Gene3D" id="3.50.50.60">
    <property type="entry name" value="FAD/NAD(P)-binding domain"/>
    <property type="match status" value="1"/>
</dbReference>